<dbReference type="EMBL" id="JANUGW010000021">
    <property type="protein sequence ID" value="MCS0584428.1"/>
    <property type="molecule type" value="Genomic_DNA"/>
</dbReference>
<proteinExistence type="predicted"/>
<name>A0ABT1ZWW6_9BURK</name>
<dbReference type="PANTHER" id="PTHR43155">
    <property type="entry name" value="CYCLIC DI-GMP PHOSPHODIESTERASE PA4108-RELATED"/>
    <property type="match status" value="1"/>
</dbReference>
<evidence type="ECO:0000313" key="2">
    <source>
        <dbReference type="EMBL" id="MCS0584428.1"/>
    </source>
</evidence>
<reference evidence="2 3" key="1">
    <citation type="submission" date="2022-08" db="EMBL/GenBank/DDBJ databases">
        <title>Reclassification of Massilia species as members of the genera Telluria, Duganella, Pseudoduganella, Mokoshia gen. nov. and Zemynaea gen. nov. using orthogonal and non-orthogonal genome-based approaches.</title>
        <authorList>
            <person name="Bowman J.P."/>
        </authorList>
    </citation>
    <scope>NUCLEOTIDE SEQUENCE [LARGE SCALE GENOMIC DNA]</scope>
    <source>
        <strain evidence="2 3">JCM 31316</strain>
    </source>
</reference>
<sequence>MLKKVGSSQLRVGMFIHDLDCGWMEHPFVRNRFVITDEDEIRKIVTAGIRSVTIDCARGLDVADAPTIAEAAAATEAEVAALAVTPVTPLRVSLAEEFDRAVSIRRQAAGLVKTVMQDARLGKAVELDKVSHVVENITASILRNASALLGLSVIKNKDDYTFLHSVSVCTLLVAFCRSRQLDAETTYQAGIGGLLHDTGKALVPDAILNKPGRLTEEEFDIVRRHPKDGYDILRRSEGIGAIPLDITLHHHERRDGTGYPDRQAEHDISELAQMAAIVDVYDAITADRCYHKGMPAAEALRKMYEWSKFHFNPALTQEFMRCVGIYPVGTLVLLESGRLAVVVEPHETSLLTPKVNVFYSTKSQTYIKPETVDLARGVGFGGGDKIVRYESPEKWQVDPQRFMQVA</sequence>
<dbReference type="Gene3D" id="1.10.3210.10">
    <property type="entry name" value="Hypothetical protein af1432"/>
    <property type="match status" value="1"/>
</dbReference>
<dbReference type="Proteomes" id="UP001204151">
    <property type="component" value="Unassembled WGS sequence"/>
</dbReference>
<dbReference type="PROSITE" id="PS51832">
    <property type="entry name" value="HD_GYP"/>
    <property type="match status" value="1"/>
</dbReference>
<organism evidence="2 3">
    <name type="scientific">Massilia pinisoli</name>
    <dbReference type="NCBI Taxonomy" id="1772194"/>
    <lineage>
        <taxon>Bacteria</taxon>
        <taxon>Pseudomonadati</taxon>
        <taxon>Pseudomonadota</taxon>
        <taxon>Betaproteobacteria</taxon>
        <taxon>Burkholderiales</taxon>
        <taxon>Oxalobacteraceae</taxon>
        <taxon>Telluria group</taxon>
        <taxon>Massilia</taxon>
    </lineage>
</organism>
<dbReference type="RefSeq" id="WP_258818981.1">
    <property type="nucleotide sequence ID" value="NZ_JANUGW010000021.1"/>
</dbReference>
<dbReference type="InterPro" id="IPR021812">
    <property type="entry name" value="DUF3391"/>
</dbReference>
<dbReference type="InterPro" id="IPR037522">
    <property type="entry name" value="HD_GYP_dom"/>
</dbReference>
<gene>
    <name evidence="2" type="ORF">NX784_22815</name>
</gene>
<protein>
    <submittedName>
        <fullName evidence="2">HD-GYP domain-containing protein</fullName>
    </submittedName>
</protein>
<accession>A0ABT1ZWW6</accession>
<evidence type="ECO:0000313" key="3">
    <source>
        <dbReference type="Proteomes" id="UP001204151"/>
    </source>
</evidence>
<dbReference type="SUPFAM" id="SSF109604">
    <property type="entry name" value="HD-domain/PDEase-like"/>
    <property type="match status" value="1"/>
</dbReference>
<evidence type="ECO:0000259" key="1">
    <source>
        <dbReference type="PROSITE" id="PS51832"/>
    </source>
</evidence>
<dbReference type="PANTHER" id="PTHR43155:SF2">
    <property type="entry name" value="CYCLIC DI-GMP PHOSPHODIESTERASE PA4108"/>
    <property type="match status" value="1"/>
</dbReference>
<comment type="caution">
    <text evidence="2">The sequence shown here is derived from an EMBL/GenBank/DDBJ whole genome shotgun (WGS) entry which is preliminary data.</text>
</comment>
<dbReference type="CDD" id="cd00077">
    <property type="entry name" value="HDc"/>
    <property type="match status" value="1"/>
</dbReference>
<dbReference type="SMART" id="SM00471">
    <property type="entry name" value="HDc"/>
    <property type="match status" value="1"/>
</dbReference>
<dbReference type="InterPro" id="IPR003607">
    <property type="entry name" value="HD/PDEase_dom"/>
</dbReference>
<feature type="domain" description="HD-GYP" evidence="1">
    <location>
        <begin position="139"/>
        <end position="335"/>
    </location>
</feature>
<keyword evidence="3" id="KW-1185">Reference proteome</keyword>
<dbReference type="Pfam" id="PF13487">
    <property type="entry name" value="HD_5"/>
    <property type="match status" value="1"/>
</dbReference>
<dbReference type="Pfam" id="PF11871">
    <property type="entry name" value="DUF3391"/>
    <property type="match status" value="1"/>
</dbReference>